<dbReference type="AlphaFoldDB" id="E4S6X6"/>
<keyword evidence="9" id="KW-1185">Reference proteome</keyword>
<dbReference type="PANTHER" id="PTHR30287:SF1">
    <property type="entry name" value="INNER MEMBRANE PROTEIN"/>
    <property type="match status" value="1"/>
</dbReference>
<dbReference type="PANTHER" id="PTHR30287">
    <property type="entry name" value="MEMBRANE COMPONENT OF PREDICTED ABC SUPERFAMILY METABOLITE UPTAKE TRANSPORTER"/>
    <property type="match status" value="1"/>
</dbReference>
<evidence type="ECO:0000256" key="1">
    <source>
        <dbReference type="ARBA" id="ARBA00004651"/>
    </source>
</evidence>
<feature type="domain" description="ABC3 transporter permease C-terminal" evidence="7">
    <location>
        <begin position="246"/>
        <end position="363"/>
    </location>
</feature>
<evidence type="ECO:0000256" key="4">
    <source>
        <dbReference type="ARBA" id="ARBA00022989"/>
    </source>
</evidence>
<dbReference type="HOGENOM" id="CLU_005531_2_0_9"/>
<accession>E4S6X6</accession>
<dbReference type="InterPro" id="IPR003838">
    <property type="entry name" value="ABC3_permease_C"/>
</dbReference>
<protein>
    <recommendedName>
        <fullName evidence="7">ABC3 transporter permease C-terminal domain-containing protein</fullName>
    </recommendedName>
</protein>
<evidence type="ECO:0000313" key="8">
    <source>
        <dbReference type="EMBL" id="ADQ41759.1"/>
    </source>
</evidence>
<dbReference type="eggNOG" id="COG0577">
    <property type="taxonomic scope" value="Bacteria"/>
</dbReference>
<proteinExistence type="predicted"/>
<feature type="transmembrane region" description="Helical" evidence="6">
    <location>
        <begin position="292"/>
        <end position="310"/>
    </location>
</feature>
<evidence type="ECO:0000256" key="3">
    <source>
        <dbReference type="ARBA" id="ARBA00022692"/>
    </source>
</evidence>
<keyword evidence="4 6" id="KW-1133">Transmembrane helix</keyword>
<feature type="transmembrane region" description="Helical" evidence="6">
    <location>
        <begin position="656"/>
        <end position="676"/>
    </location>
</feature>
<feature type="transmembrane region" description="Helical" evidence="6">
    <location>
        <begin position="330"/>
        <end position="356"/>
    </location>
</feature>
<feature type="transmembrane region" description="Helical" evidence="6">
    <location>
        <begin position="707"/>
        <end position="725"/>
    </location>
</feature>
<dbReference type="STRING" id="632335.Calkr_2307"/>
<keyword evidence="3 6" id="KW-0812">Transmembrane</keyword>
<dbReference type="EMBL" id="CP002326">
    <property type="protein sequence ID" value="ADQ41759.1"/>
    <property type="molecule type" value="Genomic_DNA"/>
</dbReference>
<evidence type="ECO:0000256" key="2">
    <source>
        <dbReference type="ARBA" id="ARBA00022475"/>
    </source>
</evidence>
<dbReference type="RefSeq" id="WP_013433479.1">
    <property type="nucleotide sequence ID" value="NC_014721.1"/>
</dbReference>
<organism evidence="8 9">
    <name type="scientific">Caldicellulosiruptor acetigenus (strain ATCC 700853 / DSM 12137 / I77R1B)</name>
    <name type="common">Caldicellulosiruptor kristjanssonii</name>
    <dbReference type="NCBI Taxonomy" id="632335"/>
    <lineage>
        <taxon>Bacteria</taxon>
        <taxon>Bacillati</taxon>
        <taxon>Bacillota</taxon>
        <taxon>Bacillota incertae sedis</taxon>
        <taxon>Caldicellulosiruptorales</taxon>
        <taxon>Caldicellulosiruptoraceae</taxon>
        <taxon>Caldicellulosiruptor</taxon>
    </lineage>
</organism>
<reference key="1">
    <citation type="submission" date="2010-11" db="EMBL/GenBank/DDBJ databases">
        <title>Complete sequence of chromosome of Caldicellulosiruptor kristjanssonii 177R1B.</title>
        <authorList>
            <consortium name="US DOE Joint Genome Institute"/>
            <person name="Lucas S."/>
            <person name="Copeland A."/>
            <person name="Lapidus A."/>
            <person name="Cheng J.-F."/>
            <person name="Bruce D."/>
            <person name="Goodwin L."/>
            <person name="Pitluck S."/>
            <person name="Davenport K."/>
            <person name="Detter J.C."/>
            <person name="Han C."/>
            <person name="Tapia R."/>
            <person name="Land M."/>
            <person name="Hauser L."/>
            <person name="Jeffries C."/>
            <person name="Kyrpides N."/>
            <person name="Ivanova N."/>
            <person name="Mikhailova N."/>
            <person name="Blumer-Schuette S.E."/>
            <person name="Kelly R.M."/>
            <person name="Woyke T."/>
        </authorList>
    </citation>
    <scope>NUCLEOTIDE SEQUENCE</scope>
    <source>
        <strain>177R1B</strain>
    </source>
</reference>
<sequence length="743" mass="85417">MVIKKIPLRVIKRELLQFISIILLTAMASMIYTLFSVSMEDVDSNYKQFIKDYVQEDGYFITSQPVDTKLVEKEFGIELEERLFYDSQEDEITFRVFSLPEKINLPYTQPQKDLKNGEIFIDPSFLKAHNLKIGENIKIAGKNFKIAGKAYLPDYIYLIKNDQDFLPDPQRFAVVIMTKEDMKNTFPSLPVHYYSYKGNVKKLENFKSYVNSHWFLLKFMTKNENPRIIYTEMKLENAKRMTMPLSLFIVLVSSFILFIVMRRVINSMHAEIGTLYSMGYTQKDVFGVFMRFALYIWILGSILGICFGLLEASPFAEFYRSYFTLPKLKAIFPLKHIFVALFLPAVFIFLSCYLALRSFLKLTIVQMLHGTDEIKFGKLPNIKLFDKFDFKTRIMLKYGTRHFARELILLIGIIFSTILMMYGLVAKDSIVSAIEKTYQKNFKYEYLYILNSASNHPEINLPAGAEKFNMMSFDVEGKKISIIIYGIKKDSGLINLFDERGRKLDVSNNLIITRPLANKLGLKEGDSIAIKNKFNDKRYTLKIQKIADLSTGNNGYLDIESFNSMFGFGKDDYIGIFSKESLNLDKNMVFENFSKSELVDSFKKSAQDLSKSIGVIALFSAIISLLIVYVLSNLTLNENKKNIGILKMLGFKENDIFKIMLGFNNISFILGFILGIPLSKLTMDSLIAQATKDIDFTMSLDLSLQSIASSFVILGVVYVISRLLVKRKMSKLMPVDILREQVD</sequence>
<feature type="transmembrane region" description="Helical" evidence="6">
    <location>
        <begin position="613"/>
        <end position="636"/>
    </location>
</feature>
<dbReference type="GO" id="GO:0005886">
    <property type="term" value="C:plasma membrane"/>
    <property type="evidence" value="ECO:0007669"/>
    <property type="project" value="UniProtKB-SubCell"/>
</dbReference>
<feature type="domain" description="ABC3 transporter permease C-terminal" evidence="7">
    <location>
        <begin position="615"/>
        <end position="732"/>
    </location>
</feature>
<comment type="subcellular location">
    <subcellularLocation>
        <location evidence="1">Cell membrane</location>
        <topology evidence="1">Multi-pass membrane protein</topology>
    </subcellularLocation>
</comment>
<keyword evidence="5 6" id="KW-0472">Membrane</keyword>
<evidence type="ECO:0000313" key="9">
    <source>
        <dbReference type="Proteomes" id="UP000009256"/>
    </source>
</evidence>
<dbReference type="OrthoDB" id="2934570at2"/>
<feature type="transmembrane region" description="Helical" evidence="6">
    <location>
        <begin position="407"/>
        <end position="425"/>
    </location>
</feature>
<evidence type="ECO:0000259" key="7">
    <source>
        <dbReference type="Pfam" id="PF02687"/>
    </source>
</evidence>
<gene>
    <name evidence="8" type="ordered locus">Calkr_2307</name>
</gene>
<name>E4S6X6_CALA7</name>
<keyword evidence="2" id="KW-1003">Cell membrane</keyword>
<evidence type="ECO:0000256" key="5">
    <source>
        <dbReference type="ARBA" id="ARBA00023136"/>
    </source>
</evidence>
<feature type="transmembrane region" description="Helical" evidence="6">
    <location>
        <begin position="241"/>
        <end position="260"/>
    </location>
</feature>
<feature type="transmembrane region" description="Helical" evidence="6">
    <location>
        <begin position="15"/>
        <end position="35"/>
    </location>
</feature>
<dbReference type="KEGG" id="cki:Calkr_2307"/>
<dbReference type="InterPro" id="IPR038766">
    <property type="entry name" value="Membrane_comp_ABC_pdt"/>
</dbReference>
<dbReference type="Proteomes" id="UP000009256">
    <property type="component" value="Chromosome"/>
</dbReference>
<dbReference type="Pfam" id="PF02687">
    <property type="entry name" value="FtsX"/>
    <property type="match status" value="2"/>
</dbReference>
<evidence type="ECO:0000256" key="6">
    <source>
        <dbReference type="SAM" id="Phobius"/>
    </source>
</evidence>
<reference evidence="8 9" key="2">
    <citation type="journal article" date="2011" name="J. Bacteriol.">
        <title>Complete genome sequences for the anaerobic, extremely thermophilic plant biomass-degrading bacteria Caldicellulosiruptor hydrothermalis, Caldicellulosiruptor kristjanssonii, Caldicellulosiruptor kronotskyensis, Caldicellulosiruptor owensenis, and Caldicellulosiruptor lactoaceticus.</title>
        <authorList>
            <person name="Blumer-Schuette S.E."/>
            <person name="Ozdemir I."/>
            <person name="Mistry D."/>
            <person name="Lucas S."/>
            <person name="Lapidus A."/>
            <person name="Cheng J.F."/>
            <person name="Goodwin L.A."/>
            <person name="Pitluck S."/>
            <person name="Land M.L."/>
            <person name="Hauser L.J."/>
            <person name="Woyke T."/>
            <person name="Mikhailova N."/>
            <person name="Pati A."/>
            <person name="Kyrpides N.C."/>
            <person name="Ivanova N."/>
            <person name="Detter J.C."/>
            <person name="Walston-Davenport K."/>
            <person name="Han S."/>
            <person name="Adams M.W."/>
            <person name="Kelly R.M."/>
        </authorList>
    </citation>
    <scope>NUCLEOTIDE SEQUENCE [LARGE SCALE GENOMIC DNA]</scope>
    <source>
        <strain evidence="9">ATCC 700853 / DSM 12137 / I77R1B</strain>
    </source>
</reference>